<feature type="chain" id="PRO_5047021276" evidence="1">
    <location>
        <begin position="31"/>
        <end position="196"/>
    </location>
</feature>
<dbReference type="SUPFAM" id="SSF101874">
    <property type="entry name" value="YceI-like"/>
    <property type="match status" value="1"/>
</dbReference>
<dbReference type="Proteomes" id="UP001235760">
    <property type="component" value="Unassembled WGS sequence"/>
</dbReference>
<reference evidence="3 4" key="1">
    <citation type="submission" date="2023-08" db="EMBL/GenBank/DDBJ databases">
        <authorList>
            <person name="Roldan D.M."/>
            <person name="Menes R.J."/>
        </authorList>
    </citation>
    <scope>NUCLEOTIDE SEQUENCE [LARGE SCALE GENOMIC DNA]</scope>
    <source>
        <strain evidence="3 4">CCM 2812</strain>
    </source>
</reference>
<organism evidence="3 4">
    <name type="scientific">Leptothrix discophora</name>
    <dbReference type="NCBI Taxonomy" id="89"/>
    <lineage>
        <taxon>Bacteria</taxon>
        <taxon>Pseudomonadati</taxon>
        <taxon>Pseudomonadota</taxon>
        <taxon>Betaproteobacteria</taxon>
        <taxon>Burkholderiales</taxon>
        <taxon>Sphaerotilaceae</taxon>
        <taxon>Leptothrix</taxon>
    </lineage>
</organism>
<keyword evidence="1" id="KW-0732">Signal</keyword>
<dbReference type="SMART" id="SM00867">
    <property type="entry name" value="YceI"/>
    <property type="match status" value="1"/>
</dbReference>
<sequence>MNFPLSTTLTPLTAAAALGAALLIATPAEAAPVVDAAKSEVTFAIKQMGVPVEGRFKKFDAQMAFDPKKPETGKVSFSIDLGSATMGSAETDVELPKATWFNTAKFPQATFQSSAIKGLGGGKYEVTGKLNIKGASKYVVVPVTLAAAGPAATATGTFAIKRLDFKIGDGDWSDTSMVANDVTVKFKLQINGLGAL</sequence>
<gene>
    <name evidence="3" type="ORF">Q8X39_16575</name>
</gene>
<evidence type="ECO:0000313" key="4">
    <source>
        <dbReference type="Proteomes" id="UP001235760"/>
    </source>
</evidence>
<dbReference type="Pfam" id="PF04264">
    <property type="entry name" value="YceI"/>
    <property type="match status" value="1"/>
</dbReference>
<comment type="caution">
    <text evidence="3">The sequence shown here is derived from an EMBL/GenBank/DDBJ whole genome shotgun (WGS) entry which is preliminary data.</text>
</comment>
<keyword evidence="4" id="KW-1185">Reference proteome</keyword>
<dbReference type="InterPro" id="IPR036761">
    <property type="entry name" value="TTHA0802/YceI-like_sf"/>
</dbReference>
<evidence type="ECO:0000259" key="2">
    <source>
        <dbReference type="SMART" id="SM00867"/>
    </source>
</evidence>
<feature type="signal peptide" evidence="1">
    <location>
        <begin position="1"/>
        <end position="30"/>
    </location>
</feature>
<dbReference type="InterPro" id="IPR007372">
    <property type="entry name" value="Lipid/polyisoprenoid-bd_YceI"/>
</dbReference>
<evidence type="ECO:0000256" key="1">
    <source>
        <dbReference type="SAM" id="SignalP"/>
    </source>
</evidence>
<name>A0ABT9G7V0_LEPDI</name>
<accession>A0ABT9G7V0</accession>
<feature type="domain" description="Lipid/polyisoprenoid-binding YceI-like" evidence="2">
    <location>
        <begin position="31"/>
        <end position="191"/>
    </location>
</feature>
<protein>
    <submittedName>
        <fullName evidence="3">YceI family protein</fullName>
    </submittedName>
</protein>
<dbReference type="Gene3D" id="2.40.128.110">
    <property type="entry name" value="Lipid/polyisoprenoid-binding, YceI-like"/>
    <property type="match status" value="1"/>
</dbReference>
<dbReference type="PANTHER" id="PTHR34406:SF1">
    <property type="entry name" value="PROTEIN YCEI"/>
    <property type="match status" value="1"/>
</dbReference>
<proteinExistence type="predicted"/>
<dbReference type="PANTHER" id="PTHR34406">
    <property type="entry name" value="PROTEIN YCEI"/>
    <property type="match status" value="1"/>
</dbReference>
<dbReference type="RefSeq" id="WP_305750796.1">
    <property type="nucleotide sequence ID" value="NZ_JAUZEE010000010.1"/>
</dbReference>
<evidence type="ECO:0000313" key="3">
    <source>
        <dbReference type="EMBL" id="MDP4302253.1"/>
    </source>
</evidence>
<dbReference type="EMBL" id="JAUZEE010000010">
    <property type="protein sequence ID" value="MDP4302253.1"/>
    <property type="molecule type" value="Genomic_DNA"/>
</dbReference>